<reference evidence="1 2" key="1">
    <citation type="submission" date="2016-04" db="EMBL/GenBank/DDBJ databases">
        <title>A degradative enzymes factory behind the ericoid mycorrhizal symbiosis.</title>
        <authorList>
            <consortium name="DOE Joint Genome Institute"/>
            <person name="Martino E."/>
            <person name="Morin E."/>
            <person name="Grelet G."/>
            <person name="Kuo A."/>
            <person name="Kohler A."/>
            <person name="Daghino S."/>
            <person name="Barry K."/>
            <person name="Choi C."/>
            <person name="Cichocki N."/>
            <person name="Clum A."/>
            <person name="Copeland A."/>
            <person name="Hainaut M."/>
            <person name="Haridas S."/>
            <person name="Labutti K."/>
            <person name="Lindquist E."/>
            <person name="Lipzen A."/>
            <person name="Khouja H.-R."/>
            <person name="Murat C."/>
            <person name="Ohm R."/>
            <person name="Olson A."/>
            <person name="Spatafora J."/>
            <person name="Veneault-Fourrey C."/>
            <person name="Henrissat B."/>
            <person name="Grigoriev I."/>
            <person name="Martin F."/>
            <person name="Perotto S."/>
        </authorList>
    </citation>
    <scope>NUCLEOTIDE SEQUENCE [LARGE SCALE GENOMIC DNA]</scope>
    <source>
        <strain evidence="1 2">F</strain>
    </source>
</reference>
<dbReference type="SUPFAM" id="SSF56112">
    <property type="entry name" value="Protein kinase-like (PK-like)"/>
    <property type="match status" value="1"/>
</dbReference>
<proteinExistence type="predicted"/>
<dbReference type="Proteomes" id="UP000235786">
    <property type="component" value="Unassembled WGS sequence"/>
</dbReference>
<dbReference type="AlphaFoldDB" id="A0A2J6S4T8"/>
<dbReference type="EMBL" id="KZ613940">
    <property type="protein sequence ID" value="PMD45738.1"/>
    <property type="molecule type" value="Genomic_DNA"/>
</dbReference>
<dbReference type="Gene3D" id="1.10.510.10">
    <property type="entry name" value="Transferase(Phosphotransferase) domain 1"/>
    <property type="match status" value="1"/>
</dbReference>
<evidence type="ECO:0000313" key="1">
    <source>
        <dbReference type="EMBL" id="PMD45738.1"/>
    </source>
</evidence>
<dbReference type="STRING" id="1149755.A0A2J6S4T8"/>
<keyword evidence="2" id="KW-1185">Reference proteome</keyword>
<name>A0A2J6S4T8_HYAVF</name>
<accession>A0A2J6S4T8</accession>
<evidence type="ECO:0008006" key="3">
    <source>
        <dbReference type="Google" id="ProtNLM"/>
    </source>
</evidence>
<gene>
    <name evidence="1" type="ORF">L207DRAFT_525084</name>
</gene>
<protein>
    <recommendedName>
        <fullName evidence="3">Protein kinase domain-containing protein</fullName>
    </recommendedName>
</protein>
<evidence type="ECO:0000313" key="2">
    <source>
        <dbReference type="Proteomes" id="UP000235786"/>
    </source>
</evidence>
<dbReference type="OrthoDB" id="4062651at2759"/>
<organism evidence="1 2">
    <name type="scientific">Hyaloscypha variabilis (strain UAMH 11265 / GT02V1 / F)</name>
    <name type="common">Meliniomyces variabilis</name>
    <dbReference type="NCBI Taxonomy" id="1149755"/>
    <lineage>
        <taxon>Eukaryota</taxon>
        <taxon>Fungi</taxon>
        <taxon>Dikarya</taxon>
        <taxon>Ascomycota</taxon>
        <taxon>Pezizomycotina</taxon>
        <taxon>Leotiomycetes</taxon>
        <taxon>Helotiales</taxon>
        <taxon>Hyaloscyphaceae</taxon>
        <taxon>Hyaloscypha</taxon>
        <taxon>Hyaloscypha variabilis</taxon>
    </lineage>
</organism>
<dbReference type="InterPro" id="IPR011009">
    <property type="entry name" value="Kinase-like_dom_sf"/>
</dbReference>
<sequence>MEPTPDIYDLVMYPTAAFKPTIQPEIIDSEIPWSESYLNPKNRIETLDPLPNARWRIDGGEADGTRFFTVPCFALGRPPLRIDTYIPLPQNIPNTLRNVLSPFSAMLVGDHNISRLAISQHILRALDHWSRSVPDFEENYFSMPFGSKIVIDFLCADVTKMEAHLVPIYDVELKWLTLSALETLWNLPHDVWPEIIDFEAIKLQLQLHEAISLVKIAGKGEKLFVFKSGVHDLKFLYHELRLLLTMAPNRHVIPLVAVVTKACRFGGKVGVCGFILGYHAHGTLRDVLSHRRGANEPSLKEKLRWARQITSDLIHIQGTPAGFYSDMKLNNILLAEYENELTPLFVDFEQRGGWYSWSPPEVYYLEYFEYLAASDIDPSIKENSIAMLRSYLPSWRSRFKQIQYQDWNDPHGFSNGWLCLTDQEREAGQVFMLGKLLWCLFEGVASVNCLVTVETFREDVWEQAFPEFRRTPEPLRALIRKCTVGAMEWKGQLPAVVRRGNKLYPRGRTGRNGEPEGTAVETQEAARQYWREELRRAERFIEERKLNVMVEGESSFLGFMKERPSFKEVLAVLEDFDASVV</sequence>